<sequence>MSIAGLVLLLAAGAGFYFMRHTRSELHAMIGAETLPVPQLETLRAASDEIGNQGGFRKQCEVVGAAHPNPHGPLTSELSKTECVWYEYKVVRQYERTEYRDGRRRTHRSSETVASHTSGDGYALRDQEGTLIGVDPTGTQPDQPDKVVDRFEPYQKQSQSAFGIQLPAMFDSNNTIGYKYEEWAIRPGKQLYILGEVHDKFGPLVVGRPDDGGHYIISTRSEDELRSHRSQRHNMLRIGVLVAAPLGLVLAVAGLFA</sequence>
<evidence type="ECO:0000256" key="13">
    <source>
        <dbReference type="SAM" id="Phobius"/>
    </source>
</evidence>
<evidence type="ECO:0000256" key="10">
    <source>
        <dbReference type="ARBA" id="ARBA00022989"/>
    </source>
</evidence>
<keyword evidence="15" id="KW-0347">Helicase</keyword>
<keyword evidence="5 13" id="KW-0812">Transmembrane</keyword>
<dbReference type="Proteomes" id="UP000371041">
    <property type="component" value="Chromosome"/>
</dbReference>
<evidence type="ECO:0000259" key="14">
    <source>
        <dbReference type="Pfam" id="PF12483"/>
    </source>
</evidence>
<evidence type="ECO:0000256" key="1">
    <source>
        <dbReference type="ARBA" id="ARBA00000900"/>
    </source>
</evidence>
<evidence type="ECO:0000313" key="16">
    <source>
        <dbReference type="Proteomes" id="UP000371041"/>
    </source>
</evidence>
<dbReference type="GO" id="GO:0016020">
    <property type="term" value="C:membrane"/>
    <property type="evidence" value="ECO:0007669"/>
    <property type="project" value="UniProtKB-SubCell"/>
</dbReference>
<keyword evidence="7" id="KW-0863">Zinc-finger</keyword>
<gene>
    <name evidence="15" type="ORF">GIY23_05445</name>
</gene>
<feature type="domain" description="E3 Ubiquitin ligase MUL1-like" evidence="14">
    <location>
        <begin position="95"/>
        <end position="250"/>
    </location>
</feature>
<keyword evidence="15" id="KW-0067">ATP-binding</keyword>
<evidence type="ECO:0000256" key="2">
    <source>
        <dbReference type="ARBA" id="ARBA00004141"/>
    </source>
</evidence>
<feature type="transmembrane region" description="Helical" evidence="13">
    <location>
        <begin position="235"/>
        <end position="256"/>
    </location>
</feature>
<reference evidence="16" key="1">
    <citation type="submission" date="2019-11" db="EMBL/GenBank/DDBJ databases">
        <title>The complete genome sequence of Saccharopolyspora sp. E2A.</title>
        <authorList>
            <person name="Zhang G."/>
        </authorList>
    </citation>
    <scope>NUCLEOTIDE SEQUENCE [LARGE SCALE GENOMIC DNA]</scope>
    <source>
        <strain evidence="16">E2A</strain>
    </source>
</reference>
<dbReference type="EC" id="2.3.2.27" evidence="3"/>
<dbReference type="Pfam" id="PF12483">
    <property type="entry name" value="GIDE"/>
    <property type="match status" value="1"/>
</dbReference>
<evidence type="ECO:0000256" key="5">
    <source>
        <dbReference type="ARBA" id="ARBA00022692"/>
    </source>
</evidence>
<keyword evidence="15" id="KW-0547">Nucleotide-binding</keyword>
<name>A0A5Q3QBP1_9PSEU</name>
<evidence type="ECO:0000256" key="3">
    <source>
        <dbReference type="ARBA" id="ARBA00012483"/>
    </source>
</evidence>
<keyword evidence="15" id="KW-0378">Hydrolase</keyword>
<evidence type="ECO:0000256" key="11">
    <source>
        <dbReference type="ARBA" id="ARBA00023136"/>
    </source>
</evidence>
<evidence type="ECO:0000313" key="15">
    <source>
        <dbReference type="EMBL" id="QGK72071.1"/>
    </source>
</evidence>
<dbReference type="EMBL" id="CP045929">
    <property type="protein sequence ID" value="QGK72071.1"/>
    <property type="molecule type" value="Genomic_DNA"/>
</dbReference>
<evidence type="ECO:0000256" key="8">
    <source>
        <dbReference type="ARBA" id="ARBA00022786"/>
    </source>
</evidence>
<keyword evidence="8" id="KW-0833">Ubl conjugation pathway</keyword>
<dbReference type="GO" id="GO:0004386">
    <property type="term" value="F:helicase activity"/>
    <property type="evidence" value="ECO:0007669"/>
    <property type="project" value="UniProtKB-KW"/>
</dbReference>
<evidence type="ECO:0000256" key="4">
    <source>
        <dbReference type="ARBA" id="ARBA00022679"/>
    </source>
</evidence>
<dbReference type="KEGG" id="sace:GIY23_05445"/>
<dbReference type="GO" id="GO:0016567">
    <property type="term" value="P:protein ubiquitination"/>
    <property type="evidence" value="ECO:0007669"/>
    <property type="project" value="InterPro"/>
</dbReference>
<keyword evidence="16" id="KW-1185">Reference proteome</keyword>
<evidence type="ECO:0000256" key="9">
    <source>
        <dbReference type="ARBA" id="ARBA00022833"/>
    </source>
</evidence>
<evidence type="ECO:0000256" key="12">
    <source>
        <dbReference type="SAM" id="MobiDB-lite"/>
    </source>
</evidence>
<keyword evidence="6" id="KW-0479">Metal-binding</keyword>
<proteinExistence type="predicted"/>
<protein>
    <recommendedName>
        <fullName evidence="3">RING-type E3 ubiquitin transferase</fullName>
        <ecNumber evidence="3">2.3.2.27</ecNumber>
    </recommendedName>
</protein>
<comment type="subcellular location">
    <subcellularLocation>
        <location evidence="2">Membrane</location>
        <topology evidence="2">Multi-pass membrane protein</topology>
    </subcellularLocation>
</comment>
<evidence type="ECO:0000256" key="7">
    <source>
        <dbReference type="ARBA" id="ARBA00022771"/>
    </source>
</evidence>
<feature type="region of interest" description="Disordered" evidence="12">
    <location>
        <begin position="99"/>
        <end position="124"/>
    </location>
</feature>
<dbReference type="GO" id="GO:0061630">
    <property type="term" value="F:ubiquitin protein ligase activity"/>
    <property type="evidence" value="ECO:0007669"/>
    <property type="project" value="UniProtKB-EC"/>
</dbReference>
<comment type="catalytic activity">
    <reaction evidence="1">
        <text>S-ubiquitinyl-[E2 ubiquitin-conjugating enzyme]-L-cysteine + [acceptor protein]-L-lysine = [E2 ubiquitin-conjugating enzyme]-L-cysteine + N(6)-ubiquitinyl-[acceptor protein]-L-lysine.</text>
        <dbReference type="EC" id="2.3.2.27"/>
    </reaction>
</comment>
<dbReference type="GO" id="GO:0008270">
    <property type="term" value="F:zinc ion binding"/>
    <property type="evidence" value="ECO:0007669"/>
    <property type="project" value="UniProtKB-KW"/>
</dbReference>
<keyword evidence="10 13" id="KW-1133">Transmembrane helix</keyword>
<keyword evidence="11 13" id="KW-0472">Membrane</keyword>
<accession>A0A5Q3QBP1</accession>
<evidence type="ECO:0000256" key="6">
    <source>
        <dbReference type="ARBA" id="ARBA00022723"/>
    </source>
</evidence>
<keyword evidence="9" id="KW-0862">Zinc</keyword>
<organism evidence="15 16">
    <name type="scientific">Allosaccharopolyspora coralli</name>
    <dbReference type="NCBI Taxonomy" id="2665642"/>
    <lineage>
        <taxon>Bacteria</taxon>
        <taxon>Bacillati</taxon>
        <taxon>Actinomycetota</taxon>
        <taxon>Actinomycetes</taxon>
        <taxon>Pseudonocardiales</taxon>
        <taxon>Pseudonocardiaceae</taxon>
        <taxon>Allosaccharopolyspora</taxon>
    </lineage>
</organism>
<keyword evidence="4" id="KW-0808">Transferase</keyword>
<dbReference type="AlphaFoldDB" id="A0A5Q3QBP1"/>
<dbReference type="InterPro" id="IPR022170">
    <property type="entry name" value="MUL1-like"/>
</dbReference>